<comment type="caution">
    <text evidence="2">The sequence shown here is derived from an EMBL/GenBank/DDBJ whole genome shotgun (WGS) entry which is preliminary data.</text>
</comment>
<feature type="compositionally biased region" description="Basic and acidic residues" evidence="1">
    <location>
        <begin position="107"/>
        <end position="118"/>
    </location>
</feature>
<name>A0A9D4IVI3_DREPO</name>
<feature type="compositionally biased region" description="Polar residues" evidence="1">
    <location>
        <begin position="120"/>
        <end position="134"/>
    </location>
</feature>
<gene>
    <name evidence="2" type="ORF">DPMN_167989</name>
</gene>
<organism evidence="2 3">
    <name type="scientific">Dreissena polymorpha</name>
    <name type="common">Zebra mussel</name>
    <name type="synonym">Mytilus polymorpha</name>
    <dbReference type="NCBI Taxonomy" id="45954"/>
    <lineage>
        <taxon>Eukaryota</taxon>
        <taxon>Metazoa</taxon>
        <taxon>Spiralia</taxon>
        <taxon>Lophotrochozoa</taxon>
        <taxon>Mollusca</taxon>
        <taxon>Bivalvia</taxon>
        <taxon>Autobranchia</taxon>
        <taxon>Heteroconchia</taxon>
        <taxon>Euheterodonta</taxon>
        <taxon>Imparidentia</taxon>
        <taxon>Neoheterodontei</taxon>
        <taxon>Myida</taxon>
        <taxon>Dreissenoidea</taxon>
        <taxon>Dreissenidae</taxon>
        <taxon>Dreissena</taxon>
    </lineage>
</organism>
<feature type="region of interest" description="Disordered" evidence="1">
    <location>
        <begin position="107"/>
        <end position="134"/>
    </location>
</feature>
<evidence type="ECO:0000313" key="3">
    <source>
        <dbReference type="Proteomes" id="UP000828390"/>
    </source>
</evidence>
<keyword evidence="3" id="KW-1185">Reference proteome</keyword>
<reference evidence="2" key="2">
    <citation type="submission" date="2020-11" db="EMBL/GenBank/DDBJ databases">
        <authorList>
            <person name="McCartney M.A."/>
            <person name="Auch B."/>
            <person name="Kono T."/>
            <person name="Mallez S."/>
            <person name="Becker A."/>
            <person name="Gohl D.M."/>
            <person name="Silverstein K.A.T."/>
            <person name="Koren S."/>
            <person name="Bechman K.B."/>
            <person name="Herman A."/>
            <person name="Abrahante J.E."/>
            <person name="Garbe J."/>
        </authorList>
    </citation>
    <scope>NUCLEOTIDE SEQUENCE</scope>
    <source>
        <strain evidence="2">Duluth1</strain>
        <tissue evidence="2">Whole animal</tissue>
    </source>
</reference>
<protein>
    <submittedName>
        <fullName evidence="2">Uncharacterized protein</fullName>
    </submittedName>
</protein>
<dbReference type="Proteomes" id="UP000828390">
    <property type="component" value="Unassembled WGS sequence"/>
</dbReference>
<proteinExistence type="predicted"/>
<dbReference type="AlphaFoldDB" id="A0A9D4IVI3"/>
<reference evidence="2" key="1">
    <citation type="journal article" date="2019" name="bioRxiv">
        <title>The Genome of the Zebra Mussel, Dreissena polymorpha: A Resource for Invasive Species Research.</title>
        <authorList>
            <person name="McCartney M.A."/>
            <person name="Auch B."/>
            <person name="Kono T."/>
            <person name="Mallez S."/>
            <person name="Zhang Y."/>
            <person name="Obille A."/>
            <person name="Becker A."/>
            <person name="Abrahante J.E."/>
            <person name="Garbe J."/>
            <person name="Badalamenti J.P."/>
            <person name="Herman A."/>
            <person name="Mangelson H."/>
            <person name="Liachko I."/>
            <person name="Sullivan S."/>
            <person name="Sone E.D."/>
            <person name="Koren S."/>
            <person name="Silverstein K.A.T."/>
            <person name="Beckman K.B."/>
            <person name="Gohl D.M."/>
        </authorList>
    </citation>
    <scope>NUCLEOTIDE SEQUENCE</scope>
    <source>
        <strain evidence="2">Duluth1</strain>
        <tissue evidence="2">Whole animal</tissue>
    </source>
</reference>
<evidence type="ECO:0000256" key="1">
    <source>
        <dbReference type="SAM" id="MobiDB-lite"/>
    </source>
</evidence>
<evidence type="ECO:0000313" key="2">
    <source>
        <dbReference type="EMBL" id="KAH3789801.1"/>
    </source>
</evidence>
<dbReference type="EMBL" id="JAIWYP010000008">
    <property type="protein sequence ID" value="KAH3789801.1"/>
    <property type="molecule type" value="Genomic_DNA"/>
</dbReference>
<sequence>MKKKKARVTRRGFSHLYIFPYIFPYRGELLRVALLIQLCPSPSSRTSSTLLVLLSSPRCSGLVTCCLSSRVRWAGDGGSGTAGQRDHHRGTYGTDLGLRAAWGETHEHRGGGFREGPRDSGTQYAQRTGETVSG</sequence>
<accession>A0A9D4IVI3</accession>